<dbReference type="OrthoDB" id="2662485at2"/>
<evidence type="ECO:0000313" key="2">
    <source>
        <dbReference type="Proteomes" id="UP000626244"/>
    </source>
</evidence>
<name>A0A8J3AQX4_9BACI</name>
<organism evidence="1 2">
    <name type="scientific">Gottfriedia solisilvae</name>
    <dbReference type="NCBI Taxonomy" id="1516104"/>
    <lineage>
        <taxon>Bacteria</taxon>
        <taxon>Bacillati</taxon>
        <taxon>Bacillota</taxon>
        <taxon>Bacilli</taxon>
        <taxon>Bacillales</taxon>
        <taxon>Bacillaceae</taxon>
        <taxon>Gottfriedia</taxon>
    </lineage>
</organism>
<gene>
    <name evidence="1" type="ORF">GCM10007380_43170</name>
</gene>
<proteinExistence type="predicted"/>
<dbReference type="EMBL" id="BMHB01000008">
    <property type="protein sequence ID" value="GGI18490.1"/>
    <property type="molecule type" value="Genomic_DNA"/>
</dbReference>
<evidence type="ECO:0000313" key="1">
    <source>
        <dbReference type="EMBL" id="GGI18490.1"/>
    </source>
</evidence>
<protein>
    <submittedName>
        <fullName evidence="1">Uncharacterized protein</fullName>
    </submittedName>
</protein>
<dbReference type="Proteomes" id="UP000626244">
    <property type="component" value="Unassembled WGS sequence"/>
</dbReference>
<sequence length="359" mass="42374">MEIKNIVSNGFSLNELEKRISSFAFISLRTALKSYFSTYKSSKFFISTVLNGNSMTQIEKDWQYGNEYIEDYSETIIHLQHFFELICKEILREKHELLVLNIDNKHELFYNLLFKEKVSSSDLEGLRTSEFKSTFERMCQLIRIGKLDTKFNFFNEPKNKVALEQLNLLRNRIWHRGTYVLRYEALDLFIGKYLLPLIINVVELPEYKNLENRWKYNTVNSQIDPITEIISECSNANFNIGKIAFLKELGRAAYNNPLDYKFKIFNDEIINRSKRIAEAEVHLEKYSQADRIYSCPVCGVNSLTSYIDSDGDMEEDGTYSSYWTCSWYIKCYCCSFEISSELKNPKDYGYNLPDYWYCL</sequence>
<comment type="caution">
    <text evidence="1">The sequence shown here is derived from an EMBL/GenBank/DDBJ whole genome shotgun (WGS) entry which is preliminary data.</text>
</comment>
<dbReference type="RefSeq" id="WP_088004224.1">
    <property type="nucleotide sequence ID" value="NZ_BMHB01000008.1"/>
</dbReference>
<reference evidence="2" key="1">
    <citation type="journal article" date="2019" name="Int. J. Syst. Evol. Microbiol.">
        <title>The Global Catalogue of Microorganisms (GCM) 10K type strain sequencing project: providing services to taxonomists for standard genome sequencing and annotation.</title>
        <authorList>
            <consortium name="The Broad Institute Genomics Platform"/>
            <consortium name="The Broad Institute Genome Sequencing Center for Infectious Disease"/>
            <person name="Wu L."/>
            <person name="Ma J."/>
        </authorList>
    </citation>
    <scope>NUCLEOTIDE SEQUENCE [LARGE SCALE GENOMIC DNA]</scope>
    <source>
        <strain evidence="2">CGMCC 1.14993</strain>
    </source>
</reference>
<keyword evidence="2" id="KW-1185">Reference proteome</keyword>
<accession>A0A8J3AQX4</accession>
<dbReference type="AlphaFoldDB" id="A0A8J3AQX4"/>